<dbReference type="GO" id="GO:0007154">
    <property type="term" value="P:cell communication"/>
    <property type="evidence" value="ECO:0007669"/>
    <property type="project" value="InterPro"/>
</dbReference>
<keyword evidence="4" id="KW-0812">Transmembrane</keyword>
<dbReference type="InterPro" id="IPR038081">
    <property type="entry name" value="CalX-like_sf"/>
</dbReference>
<protein>
    <submittedName>
        <fullName evidence="6">PKD domain containing protein</fullName>
    </submittedName>
</protein>
<gene>
    <name evidence="6" type="ordered locus">Kkor_1728</name>
</gene>
<keyword evidence="2" id="KW-0677">Repeat</keyword>
<dbReference type="NCBIfam" id="NF038128">
    <property type="entry name" value="choice_anch_J"/>
    <property type="match status" value="1"/>
</dbReference>
<dbReference type="InterPro" id="IPR003644">
    <property type="entry name" value="Calx_beta"/>
</dbReference>
<evidence type="ECO:0000256" key="4">
    <source>
        <dbReference type="SAM" id="Phobius"/>
    </source>
</evidence>
<dbReference type="Proteomes" id="UP000001231">
    <property type="component" value="Chromosome"/>
</dbReference>
<sequence>MAQENHLTKNQVVEGGLNTHQIMKSIQGVIVSNTNKTLVRLCIAGLLGTTAIFGGANVAEAGDRDSVKVVLSKPKLSQPLLTVAKPLPEITNARKYKLSQSGEKIPGVDLIREVPNQNHPFAKEILQKNVDFAGDPVLQTQQKRDAFSPLIPSVETGFDGMGNVTGAVPPDTVADVGPNHVVQMVNTALAIWDKEGNQLAGPIAINQLWSGFGGLCESTNRGDPIVLYDSAADRWMLSQFAFTDGFTDNRECIAISQTNDPTGAYYLYDFAYSTTKFNDYPHFGVWTDAYYMGVNQFATPGLSFAGSGVVAYERDKMLAGQPAQQVIIDLETSYPNTFTPMPADIDGSFLPPEGMPGYFVTSGAALNTMDVWTFDVDWDNPANSSFNLKNTLAVADYNGGVCGFSRDCIVQPNAQRLDAIGERMMFRLAYRFLNGTDHKLVANHTVVGSASDTNIAGVRWYEFDIDGTTGDASVANQGTFNLDDGNSRWMGSAAMDAVGNIGVAYSVSGPATFPSIRFSGRYQDDPADTLTVAEQELKAGEGSQSGANRWGDYSSLSVDPVDDCTFWYTTEYYKAANNNSSGWSTYIGSFKFDDCVAGPKGYIEGTVTDSSGNPVEGARVATGGATATTDADGNYSLTLPADSLYDLEITKYGYLAASVTDIDLAEDEVEDVDVSLDEADEVIVSGVVTDGSGLGTPLYAEVTITAPGATISTFTDPATGQYSLEAYEGTLVKIGATAIDPGYLKESYDILPENTPVRDFALEIDSNCTAKGYVWNTFFEGFDAGVPPTGWTVQDITGSGMEWQAASTAPKGNLLNVDGEAAAIDSDAAGAGNLVSSLLVSPVINVADIESTTLSFTSLFRTFAGSDVYTVDINVDDSGWVSVYDFVPTNTVDSLSIDLSTELSSATSFQIRFAYEADYEWYAYIDNVAFGTPSCIADGGYYASGYIVDNNTQLALNGASVSGSSSAASSVATPDDESLEDGFFRLFIGSDGVTEVEVSANNYQTQTVDLTQFDLGQPVMLDAGLLEVGEIVLEVAAEVEETANVSLENVGNANANYELLLFLTRDVEEVSKPYGIYDQATRRFGPKALQEFDTKKIRYRSYAPSAPEVAVDFVDQFPTDLTLGWGIGFDKSTSDIWVGDVTAGGAELDALHQYTTDGTKTGELIDTSAVTVGYAADLAYNARTQTLWQVSVTNNTCIHEIDPVAQTVTGNKICPEFGTSQRGLAYDPISGTFYAGSWNDSVVHQFDAEGNILRSINVDLAVSGLALNPSTNHLFVMSNDVAGSVEPDIVVLDASTPELDPIGQIVFPSVDTDGDDVLEDLMDGGQAGLAIDCDGNLWAVNQARQTVVGITSGETGVCDITPTWVTLSAATGTVNANSAVDLEFNISTLDLPLGTYEAQAILSNDTPYGTIAKTISLTVREPVFGELGISGDSGAVRNGNSIQVTVSRVDGSDHQVTVDYATIDGTAIAGTHFNEASGTLTWAHGETADKVVTIETIDTDQDSKLDFEFELSNAGKADLGTSQATLTINKDPSRGGGGSTGLVILALLALAGLARRRRYLS</sequence>
<dbReference type="KEGG" id="kko:Kkor_1728"/>
<organism evidence="6 7">
    <name type="scientific">Kangiella koreensis (strain DSM 16069 / JCM 12317 / KCTC 12182 / SW-125)</name>
    <dbReference type="NCBI Taxonomy" id="523791"/>
    <lineage>
        <taxon>Bacteria</taxon>
        <taxon>Pseudomonadati</taxon>
        <taxon>Pseudomonadota</taxon>
        <taxon>Gammaproteobacteria</taxon>
        <taxon>Kangiellales</taxon>
        <taxon>Kangiellaceae</taxon>
        <taxon>Kangiella</taxon>
    </lineage>
</organism>
<keyword evidence="7" id="KW-1185">Reference proteome</keyword>
<evidence type="ECO:0000313" key="6">
    <source>
        <dbReference type="EMBL" id="ACV27140.1"/>
    </source>
</evidence>
<evidence type="ECO:0000256" key="3">
    <source>
        <dbReference type="ARBA" id="ARBA00022837"/>
    </source>
</evidence>
<keyword evidence="4" id="KW-0472">Membrane</keyword>
<dbReference type="eggNOG" id="COG1470">
    <property type="taxonomic scope" value="Bacteria"/>
</dbReference>
<reference evidence="6 7" key="1">
    <citation type="journal article" date="2009" name="Stand. Genomic Sci.">
        <title>Complete genome sequence of Kangiella koreensis type strain (SW-125).</title>
        <authorList>
            <person name="Han C."/>
            <person name="Sikorski J."/>
            <person name="Lapidus A."/>
            <person name="Nolan M."/>
            <person name="Glavina Del Rio T."/>
            <person name="Tice H."/>
            <person name="Cheng J.F."/>
            <person name="Lucas S."/>
            <person name="Chen F."/>
            <person name="Copeland A."/>
            <person name="Ivanova N."/>
            <person name="Mavromatis K."/>
            <person name="Ovchinnikova G."/>
            <person name="Pati A."/>
            <person name="Bruce D."/>
            <person name="Goodwin L."/>
            <person name="Pitluck S."/>
            <person name="Chen A."/>
            <person name="Palaniappan K."/>
            <person name="Land M."/>
            <person name="Hauser L."/>
            <person name="Chang Y.J."/>
            <person name="Jeffries C.D."/>
            <person name="Chain P."/>
            <person name="Saunders E."/>
            <person name="Brettin T."/>
            <person name="Goker M."/>
            <person name="Tindall B.J."/>
            <person name="Bristow J."/>
            <person name="Eisen J.A."/>
            <person name="Markowitz V."/>
            <person name="Hugenholtz P."/>
            <person name="Kyrpides N.C."/>
            <person name="Klenk H.P."/>
            <person name="Detter J.C."/>
        </authorList>
    </citation>
    <scope>NUCLEOTIDE SEQUENCE [LARGE SCALE GENOMIC DNA]</scope>
    <source>
        <strain evidence="7">DSM 16069 / KCTC 12182 / SW-125</strain>
    </source>
</reference>
<keyword evidence="3" id="KW-0106">Calcium</keyword>
<name>C7RCZ8_KANKD</name>
<dbReference type="InParanoid" id="C7RCZ8"/>
<feature type="transmembrane region" description="Helical" evidence="4">
    <location>
        <begin position="1535"/>
        <end position="1554"/>
    </location>
</feature>
<dbReference type="SUPFAM" id="SSF49464">
    <property type="entry name" value="Carboxypeptidase regulatory domain-like"/>
    <property type="match status" value="1"/>
</dbReference>
<dbReference type="SUPFAM" id="SSF141072">
    <property type="entry name" value="CalX-like"/>
    <property type="match status" value="1"/>
</dbReference>
<dbReference type="Pfam" id="PF13620">
    <property type="entry name" value="CarboxypepD_reg"/>
    <property type="match status" value="1"/>
</dbReference>
<dbReference type="EMBL" id="CP001707">
    <property type="protein sequence ID" value="ACV27140.1"/>
    <property type="molecule type" value="Genomic_DNA"/>
</dbReference>
<evidence type="ECO:0000313" key="7">
    <source>
        <dbReference type="Proteomes" id="UP000001231"/>
    </source>
</evidence>
<feature type="domain" description="Calx-beta" evidence="5">
    <location>
        <begin position="1440"/>
        <end position="1530"/>
    </location>
</feature>
<dbReference type="eggNOG" id="COG3391">
    <property type="taxonomic scope" value="Bacteria"/>
</dbReference>
<dbReference type="Gene3D" id="2.60.40.2030">
    <property type="match status" value="1"/>
</dbReference>
<dbReference type="GO" id="GO:0016020">
    <property type="term" value="C:membrane"/>
    <property type="evidence" value="ECO:0007669"/>
    <property type="project" value="InterPro"/>
</dbReference>
<dbReference type="Gene3D" id="2.60.40.1120">
    <property type="entry name" value="Carboxypeptidase-like, regulatory domain"/>
    <property type="match status" value="2"/>
</dbReference>
<dbReference type="InterPro" id="IPR008969">
    <property type="entry name" value="CarboxyPept-like_regulatory"/>
</dbReference>
<dbReference type="HOGENOM" id="CLU_246178_0_0_6"/>
<evidence type="ECO:0000259" key="5">
    <source>
        <dbReference type="Pfam" id="PF03160"/>
    </source>
</evidence>
<keyword evidence="4" id="KW-1133">Transmembrane helix</keyword>
<evidence type="ECO:0000256" key="2">
    <source>
        <dbReference type="ARBA" id="ARBA00022737"/>
    </source>
</evidence>
<accession>C7RCZ8</accession>
<proteinExistence type="predicted"/>
<dbReference type="STRING" id="523791.Kkor_1728"/>
<dbReference type="Pfam" id="PF03160">
    <property type="entry name" value="Calx-beta"/>
    <property type="match status" value="1"/>
</dbReference>
<dbReference type="Gene3D" id="2.60.120.200">
    <property type="match status" value="1"/>
</dbReference>
<keyword evidence="1" id="KW-0732">Signal</keyword>
<evidence type="ECO:0000256" key="1">
    <source>
        <dbReference type="ARBA" id="ARBA00022729"/>
    </source>
</evidence>
<dbReference type="SUPFAM" id="SSF63825">
    <property type="entry name" value="YWTD domain"/>
    <property type="match status" value="1"/>
</dbReference>